<evidence type="ECO:0000313" key="2">
    <source>
        <dbReference type="WBParaSite" id="PS1159_v2.g46.t1"/>
    </source>
</evidence>
<dbReference type="Proteomes" id="UP000887580">
    <property type="component" value="Unplaced"/>
</dbReference>
<proteinExistence type="predicted"/>
<accession>A0AC35GFG1</accession>
<name>A0AC35GFG1_9BILA</name>
<reference evidence="2" key="1">
    <citation type="submission" date="2022-11" db="UniProtKB">
        <authorList>
            <consortium name="WormBaseParasite"/>
        </authorList>
    </citation>
    <scope>IDENTIFICATION</scope>
</reference>
<evidence type="ECO:0000313" key="1">
    <source>
        <dbReference type="Proteomes" id="UP000887580"/>
    </source>
</evidence>
<protein>
    <submittedName>
        <fullName evidence="2">Uncharacterized protein</fullName>
    </submittedName>
</protein>
<organism evidence="1 2">
    <name type="scientific">Panagrolaimus sp. PS1159</name>
    <dbReference type="NCBI Taxonomy" id="55785"/>
    <lineage>
        <taxon>Eukaryota</taxon>
        <taxon>Metazoa</taxon>
        <taxon>Ecdysozoa</taxon>
        <taxon>Nematoda</taxon>
        <taxon>Chromadorea</taxon>
        <taxon>Rhabditida</taxon>
        <taxon>Tylenchina</taxon>
        <taxon>Panagrolaimomorpha</taxon>
        <taxon>Panagrolaimoidea</taxon>
        <taxon>Panagrolaimidae</taxon>
        <taxon>Panagrolaimus</taxon>
    </lineage>
</organism>
<dbReference type="WBParaSite" id="PS1159_v2.g46.t1">
    <property type="protein sequence ID" value="PS1159_v2.g46.t1"/>
    <property type="gene ID" value="PS1159_v2.g46"/>
</dbReference>
<sequence>CAHQCIEASDYRCESFSYDERKRICLLSNVTTNPAVIVQNIDSRYYRRTFADFSLSYQLEELTSTVIVEKNLISTGICADSLDDSTISILCEQFGFEQPLKTINVATHLFPKDSHIWNVECLRSSSCVFPTQKISETNLSLNYINDGCHSILRCSKCPKHFNFACRLSDVCIPISSVCNDVKDCSDGSDEDGCTNPKWRLIGANQSDIGRAQVFLHNSWSDICLDELNETQTNIFCNMMGKGSRSRILPTFTQLSTTTFRIVCNKNNCWPKGINACRLGILNLKCIKNGEQGCGTQTLTRSSDTSNLRRFRRIVGGVTTLPGSYPWVASLKFKNGYVQHCGATVISETHLITAAHCFEEDKEMSDFIIIVGDWDSEVDEGTEQEFNISRLHFYPLYEGMCYIVLERKLL</sequence>